<sequence>MDDEPDRVGAVLGLSAVALKAGWWASTPLRRAGWAVLTTAVPEDVARRAVRDVVTATAAIVLDAVDLPKLLSEHVDLDAVLAEVDVAGVVSTLDFGDLVAAMDLPEVVRQSSGTVAGEAIRGVRGAGVNADDAVARVVGRVLRRRGDRPA</sequence>
<reference evidence="1 2" key="1">
    <citation type="submission" date="2023-06" db="EMBL/GenBank/DDBJ databases">
        <authorList>
            <person name="Oyuntsetseg B."/>
            <person name="Kim S.B."/>
        </authorList>
    </citation>
    <scope>NUCLEOTIDE SEQUENCE [LARGE SCALE GENOMIC DNA]</scope>
    <source>
        <strain evidence="1 2">2-15</strain>
    </source>
</reference>
<accession>A0A9Y2IDU1</accession>
<evidence type="ECO:0000313" key="2">
    <source>
        <dbReference type="Proteomes" id="UP001236014"/>
    </source>
</evidence>
<proteinExistence type="predicted"/>
<keyword evidence="2" id="KW-1185">Reference proteome</keyword>
<dbReference type="KEGG" id="acab:QRX50_39640"/>
<evidence type="ECO:0000313" key="1">
    <source>
        <dbReference type="EMBL" id="WIX77461.1"/>
    </source>
</evidence>
<dbReference type="Proteomes" id="UP001236014">
    <property type="component" value="Chromosome"/>
</dbReference>
<dbReference type="AlphaFoldDB" id="A0A9Y2IDU1"/>
<gene>
    <name evidence="1" type="ORF">QRX50_39640</name>
</gene>
<name>A0A9Y2IDU1_9PSEU</name>
<dbReference type="EMBL" id="CP127294">
    <property type="protein sequence ID" value="WIX77461.1"/>
    <property type="molecule type" value="Genomic_DNA"/>
</dbReference>
<protein>
    <submittedName>
        <fullName evidence="1">Uncharacterized protein</fullName>
    </submittedName>
</protein>
<organism evidence="1 2">
    <name type="scientific">Amycolatopsis carbonis</name>
    <dbReference type="NCBI Taxonomy" id="715471"/>
    <lineage>
        <taxon>Bacteria</taxon>
        <taxon>Bacillati</taxon>
        <taxon>Actinomycetota</taxon>
        <taxon>Actinomycetes</taxon>
        <taxon>Pseudonocardiales</taxon>
        <taxon>Pseudonocardiaceae</taxon>
        <taxon>Amycolatopsis</taxon>
    </lineage>
</organism>
<dbReference type="RefSeq" id="WP_285968202.1">
    <property type="nucleotide sequence ID" value="NZ_CP127294.1"/>
</dbReference>